<dbReference type="RefSeq" id="WP_207274903.1">
    <property type="nucleotide sequence ID" value="NZ_JAFMPK010000030.1"/>
</dbReference>
<feature type="compositionally biased region" description="Gly residues" evidence="1">
    <location>
        <begin position="46"/>
        <end position="55"/>
    </location>
</feature>
<dbReference type="EMBL" id="JAFMPK010000030">
    <property type="protein sequence ID" value="MBO0608942.1"/>
    <property type="molecule type" value="Genomic_DNA"/>
</dbReference>
<keyword evidence="4" id="KW-1185">Reference proteome</keyword>
<accession>A0ABS3IA75</accession>
<feature type="transmembrane region" description="Helical" evidence="2">
    <location>
        <begin position="82"/>
        <end position="101"/>
    </location>
</feature>
<feature type="transmembrane region" description="Helical" evidence="2">
    <location>
        <begin position="210"/>
        <end position="243"/>
    </location>
</feature>
<feature type="region of interest" description="Disordered" evidence="1">
    <location>
        <begin position="36"/>
        <end position="59"/>
    </location>
</feature>
<sequence length="270" mass="27075">MVAPNGVVAQGDVVAQGGVVAQDGVVAAGLGPAGGSGGTVNADSGADGGADGPGWRGDEAPGWTGGVMAVLRFLTRMVEVNLLVLAGALAGGILLGLGPALKAGSAVLHDPELATEPWRGFWREWRTDWRRSNLLFAPFWPVGVLLAADAAVVGQASGPVHAALLAGLTLASAWTAVVLAWWPRIVLGYDDAAPAVWRYLLLTPLMAPGAALAILVTLAATAAVVLGVPLAALVAGASFPLWATGKVVAGTRRRGDPAGSADSAHRPSAS</sequence>
<dbReference type="Proteomes" id="UP000664617">
    <property type="component" value="Unassembled WGS sequence"/>
</dbReference>
<name>A0ABS3IA75_9MICO</name>
<comment type="caution">
    <text evidence="3">The sequence shown here is derived from an EMBL/GenBank/DDBJ whole genome shotgun (WGS) entry which is preliminary data.</text>
</comment>
<evidence type="ECO:0000313" key="3">
    <source>
        <dbReference type="EMBL" id="MBO0608942.1"/>
    </source>
</evidence>
<proteinExistence type="predicted"/>
<dbReference type="Pfam" id="PF04854">
    <property type="entry name" value="DUF624"/>
    <property type="match status" value="1"/>
</dbReference>
<evidence type="ECO:0000313" key="4">
    <source>
        <dbReference type="Proteomes" id="UP000664617"/>
    </source>
</evidence>
<keyword evidence="2" id="KW-0472">Membrane</keyword>
<reference evidence="4" key="1">
    <citation type="submission" date="2023-07" db="EMBL/GenBank/DDBJ databases">
        <title>Myceligenerans salitolerans sp. nov., a halotolerant actinomycete isolated from a salt lake in Xinjiang, China.</title>
        <authorList>
            <person name="Guan T."/>
        </authorList>
    </citation>
    <scope>NUCLEOTIDE SEQUENCE [LARGE SCALE GENOMIC DNA]</scope>
    <source>
        <strain evidence="4">XHU 5031</strain>
    </source>
</reference>
<feature type="transmembrane region" description="Helical" evidence="2">
    <location>
        <begin position="160"/>
        <end position="182"/>
    </location>
</feature>
<gene>
    <name evidence="3" type="ORF">J0911_07845</name>
</gene>
<evidence type="ECO:0000256" key="2">
    <source>
        <dbReference type="SAM" id="Phobius"/>
    </source>
</evidence>
<dbReference type="InterPro" id="IPR006938">
    <property type="entry name" value="DUF624"/>
</dbReference>
<keyword evidence="2" id="KW-0812">Transmembrane</keyword>
<keyword evidence="2" id="KW-1133">Transmembrane helix</keyword>
<protein>
    <submittedName>
        <fullName evidence="3">DUF624 domain-containing protein</fullName>
    </submittedName>
</protein>
<evidence type="ECO:0000256" key="1">
    <source>
        <dbReference type="SAM" id="MobiDB-lite"/>
    </source>
</evidence>
<organism evidence="3 4">
    <name type="scientific">Myceligenerans salitolerans</name>
    <dbReference type="NCBI Taxonomy" id="1230528"/>
    <lineage>
        <taxon>Bacteria</taxon>
        <taxon>Bacillati</taxon>
        <taxon>Actinomycetota</taxon>
        <taxon>Actinomycetes</taxon>
        <taxon>Micrococcales</taxon>
        <taxon>Promicromonosporaceae</taxon>
        <taxon>Myceligenerans</taxon>
    </lineage>
</organism>